<dbReference type="InterPro" id="IPR023214">
    <property type="entry name" value="HAD_sf"/>
</dbReference>
<dbReference type="SFLD" id="SFLDG01129">
    <property type="entry name" value="C1.5:_HAD__Beta-PGM__Phosphata"/>
    <property type="match status" value="1"/>
</dbReference>
<dbReference type="InterPro" id="IPR006439">
    <property type="entry name" value="HAD-SF_hydro_IA"/>
</dbReference>
<dbReference type="SUPFAM" id="SSF56784">
    <property type="entry name" value="HAD-like"/>
    <property type="match status" value="1"/>
</dbReference>
<dbReference type="Gene3D" id="3.40.50.1000">
    <property type="entry name" value="HAD superfamily/HAD-like"/>
    <property type="match status" value="1"/>
</dbReference>
<gene>
    <name evidence="1" type="ORF">DFR26_1080</name>
</gene>
<dbReference type="GO" id="GO:0005829">
    <property type="term" value="C:cytosol"/>
    <property type="evidence" value="ECO:0007669"/>
    <property type="project" value="TreeGrafter"/>
</dbReference>
<dbReference type="Gene3D" id="1.10.150.240">
    <property type="entry name" value="Putative phosphatase, domain 2"/>
    <property type="match status" value="1"/>
</dbReference>
<dbReference type="GO" id="GO:0008967">
    <property type="term" value="F:phosphoglycolate phosphatase activity"/>
    <property type="evidence" value="ECO:0007669"/>
    <property type="project" value="TreeGrafter"/>
</dbReference>
<sequence>MAKFDLVIFDWDGTLMDSVAQIVRSIQAAAGVLGVDAPSDEAAKDIIGLGLPEAMRVLFPSVTEAAREALRQHYANHFVSHSQGQTTPFAGAEAMLEQLKAGAVQLAVATGKSRKGLDRVLADTGWRHYFAATRCADETRSKPDPRMLKELLSELNVPVQRALMVGDTTYDLGMAEALGMASVGVTYGVHSAERLLKHQPLTLCDSVPALAKFLQHTIYQ</sequence>
<comment type="caution">
    <text evidence="1">The sequence shown here is derived from an EMBL/GenBank/DDBJ whole genome shotgun (WGS) entry which is preliminary data.</text>
</comment>
<dbReference type="InterPro" id="IPR050155">
    <property type="entry name" value="HAD-like_hydrolase_sf"/>
</dbReference>
<keyword evidence="2" id="KW-1185">Reference proteome</keyword>
<protein>
    <submittedName>
        <fullName evidence="1">Phosphoglycolate phosphatase</fullName>
    </submittedName>
</protein>
<organism evidence="1 2">
    <name type="scientific">Paraperlucidibaca baekdonensis</name>
    <dbReference type="NCBI Taxonomy" id="748120"/>
    <lineage>
        <taxon>Bacteria</taxon>
        <taxon>Pseudomonadati</taxon>
        <taxon>Pseudomonadota</taxon>
        <taxon>Gammaproteobacteria</taxon>
        <taxon>Moraxellales</taxon>
        <taxon>Moraxellaceae</taxon>
        <taxon>Paraperlucidibaca</taxon>
    </lineage>
</organism>
<dbReference type="PANTHER" id="PTHR43434:SF24">
    <property type="entry name" value="HYDROLASE-RELATED"/>
    <property type="match status" value="1"/>
</dbReference>
<dbReference type="Pfam" id="PF13419">
    <property type="entry name" value="HAD_2"/>
    <property type="match status" value="1"/>
</dbReference>
<dbReference type="PANTHER" id="PTHR43434">
    <property type="entry name" value="PHOSPHOGLYCOLATE PHOSPHATASE"/>
    <property type="match status" value="1"/>
</dbReference>
<name>A0A3E0H5U9_9GAMM</name>
<dbReference type="NCBIfam" id="TIGR01509">
    <property type="entry name" value="HAD-SF-IA-v3"/>
    <property type="match status" value="1"/>
</dbReference>
<dbReference type="AlphaFoldDB" id="A0A3E0H5U9"/>
<evidence type="ECO:0000313" key="2">
    <source>
        <dbReference type="Proteomes" id="UP000256774"/>
    </source>
</evidence>
<evidence type="ECO:0000313" key="1">
    <source>
        <dbReference type="EMBL" id="REH38912.1"/>
    </source>
</evidence>
<reference evidence="1 2" key="1">
    <citation type="submission" date="2018-08" db="EMBL/GenBank/DDBJ databases">
        <title>Genomic Encyclopedia of Type Strains, Phase IV (KMG-IV): sequencing the most valuable type-strain genomes for metagenomic binning, comparative biology and taxonomic classification.</title>
        <authorList>
            <person name="Goeker M."/>
        </authorList>
    </citation>
    <scope>NUCLEOTIDE SEQUENCE [LARGE SCALE GENOMIC DNA]</scope>
    <source>
        <strain evidence="1 2">DSM 26022</strain>
    </source>
</reference>
<dbReference type="InterPro" id="IPR023198">
    <property type="entry name" value="PGP-like_dom2"/>
</dbReference>
<dbReference type="SFLD" id="SFLDG01135">
    <property type="entry name" value="C1.5.6:_HAD__Beta-PGM__Phospha"/>
    <property type="match status" value="1"/>
</dbReference>
<dbReference type="EMBL" id="QUNR01000002">
    <property type="protein sequence ID" value="REH38912.1"/>
    <property type="molecule type" value="Genomic_DNA"/>
</dbReference>
<proteinExistence type="predicted"/>
<dbReference type="InterPro" id="IPR036412">
    <property type="entry name" value="HAD-like_sf"/>
</dbReference>
<dbReference type="SFLD" id="SFLDS00003">
    <property type="entry name" value="Haloacid_Dehalogenase"/>
    <property type="match status" value="1"/>
</dbReference>
<dbReference type="RefSeq" id="WP_425453353.1">
    <property type="nucleotide sequence ID" value="NZ_QUNR01000002.1"/>
</dbReference>
<dbReference type="InterPro" id="IPR041492">
    <property type="entry name" value="HAD_2"/>
</dbReference>
<dbReference type="NCBIfam" id="TIGR01549">
    <property type="entry name" value="HAD-SF-IA-v1"/>
    <property type="match status" value="1"/>
</dbReference>
<dbReference type="Proteomes" id="UP000256774">
    <property type="component" value="Unassembled WGS sequence"/>
</dbReference>
<dbReference type="GO" id="GO:0006281">
    <property type="term" value="P:DNA repair"/>
    <property type="evidence" value="ECO:0007669"/>
    <property type="project" value="TreeGrafter"/>
</dbReference>
<accession>A0A3E0H5U9</accession>